<protein>
    <submittedName>
        <fullName evidence="2">Uncharacterized protein</fullName>
    </submittedName>
</protein>
<evidence type="ECO:0000313" key="3">
    <source>
        <dbReference type="Proteomes" id="UP000058925"/>
    </source>
</evidence>
<proteinExistence type="predicted"/>
<keyword evidence="1" id="KW-1133">Transmembrane helix</keyword>
<organism evidence="2 3">
    <name type="scientific">Candidatus Nitrosocosmicus oleophilus</name>
    <dbReference type="NCBI Taxonomy" id="1353260"/>
    <lineage>
        <taxon>Archaea</taxon>
        <taxon>Nitrososphaerota</taxon>
        <taxon>Nitrososphaeria</taxon>
        <taxon>Nitrososphaerales</taxon>
        <taxon>Nitrososphaeraceae</taxon>
        <taxon>Candidatus Nitrosocosmicus</taxon>
    </lineage>
</organism>
<accession>A0A654M192</accession>
<evidence type="ECO:0000256" key="1">
    <source>
        <dbReference type="SAM" id="Phobius"/>
    </source>
</evidence>
<gene>
    <name evidence="2" type="ORF">NMY3_02747</name>
</gene>
<evidence type="ECO:0000313" key="2">
    <source>
        <dbReference type="EMBL" id="ALI36937.1"/>
    </source>
</evidence>
<sequence length="51" mass="6117">MLIDGLYREIDIYAMPGFSGIVNYRFCLIISWREPHRKTTWQNMTSKFGFI</sequence>
<dbReference type="AlphaFoldDB" id="A0A654M192"/>
<keyword evidence="1" id="KW-0812">Transmembrane</keyword>
<keyword evidence="3" id="KW-1185">Reference proteome</keyword>
<dbReference type="EMBL" id="CP012850">
    <property type="protein sequence ID" value="ALI36937.1"/>
    <property type="molecule type" value="Genomic_DNA"/>
</dbReference>
<dbReference type="Proteomes" id="UP000058925">
    <property type="component" value="Chromosome"/>
</dbReference>
<feature type="transmembrane region" description="Helical" evidence="1">
    <location>
        <begin position="12"/>
        <end position="32"/>
    </location>
</feature>
<keyword evidence="1" id="KW-0472">Membrane</keyword>
<name>A0A654M192_9ARCH</name>
<reference evidence="3" key="1">
    <citation type="submission" date="2015-10" db="EMBL/GenBank/DDBJ databases">
        <title>Niche specialization of a soil ammonia-oxidizing archaeon, Candidatus Nitrosocosmicus oleophilus.</title>
        <authorList>
            <person name="Jung M.-Y."/>
            <person name="Rhee S.-K."/>
        </authorList>
    </citation>
    <scope>NUCLEOTIDE SEQUENCE [LARGE SCALE GENOMIC DNA]</scope>
    <source>
        <strain evidence="3">MY3</strain>
    </source>
</reference>
<dbReference type="KEGG" id="taa:NMY3_02747"/>